<evidence type="ECO:0000259" key="9">
    <source>
        <dbReference type="PROSITE" id="PS50968"/>
    </source>
</evidence>
<comment type="similarity">
    <text evidence="2 7">Belongs to the 2-oxoacid dehydrogenase family.</text>
</comment>
<dbReference type="InterPro" id="IPR011053">
    <property type="entry name" value="Single_hybrid_motif"/>
</dbReference>
<dbReference type="Pfam" id="PF02817">
    <property type="entry name" value="E3_binding"/>
    <property type="match status" value="1"/>
</dbReference>
<comment type="subunit">
    <text evidence="3">Forms a 24-polypeptide structural core with octahedral symmetry.</text>
</comment>
<evidence type="ECO:0000256" key="2">
    <source>
        <dbReference type="ARBA" id="ARBA00007317"/>
    </source>
</evidence>
<name>A0ABX7I359_9BACT</name>
<dbReference type="InterPro" id="IPR001078">
    <property type="entry name" value="2-oxoacid_DH_actylTfrase"/>
</dbReference>
<evidence type="ECO:0000256" key="3">
    <source>
        <dbReference type="ARBA" id="ARBA00011484"/>
    </source>
</evidence>
<dbReference type="RefSeq" id="WP_204660753.1">
    <property type="nucleotide sequence ID" value="NZ_CP056775.1"/>
</dbReference>
<dbReference type="InterPro" id="IPR036625">
    <property type="entry name" value="E3-bd_dom_sf"/>
</dbReference>
<dbReference type="InterPro" id="IPR000089">
    <property type="entry name" value="Biotin_lipoyl"/>
</dbReference>
<reference evidence="11 12" key="1">
    <citation type="submission" date="2020-06" db="EMBL/GenBank/DDBJ databases">
        <title>Dyadobacter sandarakinus sp. nov., isolated from the soil of the Arctic Yellow River Station.</title>
        <authorList>
            <person name="Zhang Y."/>
            <person name="Peng F."/>
        </authorList>
    </citation>
    <scope>NUCLEOTIDE SEQUENCE [LARGE SCALE GENOMIC DNA]</scope>
    <source>
        <strain evidence="11 12">Q3-56</strain>
    </source>
</reference>
<feature type="domain" description="Lipoyl-binding" evidence="9">
    <location>
        <begin position="3"/>
        <end position="78"/>
    </location>
</feature>
<dbReference type="EMBL" id="CP056775">
    <property type="protein sequence ID" value="QRQ99991.1"/>
    <property type="molecule type" value="Genomic_DNA"/>
</dbReference>
<dbReference type="CDD" id="cd06849">
    <property type="entry name" value="lipoyl_domain"/>
    <property type="match status" value="1"/>
</dbReference>
<dbReference type="InterPro" id="IPR003016">
    <property type="entry name" value="2-oxoA_DH_lipoyl-BS"/>
</dbReference>
<evidence type="ECO:0000256" key="5">
    <source>
        <dbReference type="ARBA" id="ARBA00022823"/>
    </source>
</evidence>
<dbReference type="Pfam" id="PF00364">
    <property type="entry name" value="Biotin_lipoyl"/>
    <property type="match status" value="1"/>
</dbReference>
<evidence type="ECO:0000256" key="1">
    <source>
        <dbReference type="ARBA" id="ARBA00001938"/>
    </source>
</evidence>
<dbReference type="Gene3D" id="3.30.559.10">
    <property type="entry name" value="Chloramphenicol acetyltransferase-like domain"/>
    <property type="match status" value="1"/>
</dbReference>
<dbReference type="InterPro" id="IPR023213">
    <property type="entry name" value="CAT-like_dom_sf"/>
</dbReference>
<keyword evidence="5 7" id="KW-0450">Lipoyl</keyword>
<evidence type="ECO:0000256" key="7">
    <source>
        <dbReference type="RuleBase" id="RU003423"/>
    </source>
</evidence>
<comment type="cofactor">
    <cofactor evidence="1 7">
        <name>(R)-lipoate</name>
        <dbReference type="ChEBI" id="CHEBI:83088"/>
    </cofactor>
</comment>
<dbReference type="Gene3D" id="4.10.320.10">
    <property type="entry name" value="E3-binding domain"/>
    <property type="match status" value="1"/>
</dbReference>
<keyword evidence="4 7" id="KW-0808">Transferase</keyword>
<accession>A0ABX7I359</accession>
<protein>
    <recommendedName>
        <fullName evidence="7">Dihydrolipoamide acetyltransferase component of pyruvate dehydrogenase complex</fullName>
        <ecNumber evidence="7">2.3.1.-</ecNumber>
    </recommendedName>
</protein>
<dbReference type="Proteomes" id="UP000612680">
    <property type="component" value="Chromosome"/>
</dbReference>
<dbReference type="Pfam" id="PF00198">
    <property type="entry name" value="2-oxoacid_dh"/>
    <property type="match status" value="1"/>
</dbReference>
<dbReference type="PROSITE" id="PS51826">
    <property type="entry name" value="PSBD"/>
    <property type="match status" value="1"/>
</dbReference>
<evidence type="ECO:0000256" key="4">
    <source>
        <dbReference type="ARBA" id="ARBA00022679"/>
    </source>
</evidence>
<dbReference type="EC" id="2.3.1.-" evidence="7"/>
<evidence type="ECO:0000256" key="6">
    <source>
        <dbReference type="ARBA" id="ARBA00023315"/>
    </source>
</evidence>
<evidence type="ECO:0000259" key="10">
    <source>
        <dbReference type="PROSITE" id="PS51826"/>
    </source>
</evidence>
<dbReference type="PROSITE" id="PS50968">
    <property type="entry name" value="BIOTINYL_LIPOYL"/>
    <property type="match status" value="1"/>
</dbReference>
<dbReference type="SUPFAM" id="SSF47005">
    <property type="entry name" value="Peripheral subunit-binding domain of 2-oxo acid dehydrogenase complex"/>
    <property type="match status" value="1"/>
</dbReference>
<dbReference type="InterPro" id="IPR004167">
    <property type="entry name" value="PSBD"/>
</dbReference>
<evidence type="ECO:0000313" key="12">
    <source>
        <dbReference type="Proteomes" id="UP000612680"/>
    </source>
</evidence>
<sequence>MKIVEMVMPPLGESILECTVLHLLKSVGDTVALDDSILEVATDKVDTEVPCPVSGEIAEWLVRENDIVAIGSAVARIRVEDGVELPEESPADEGPEPELAVAESVAYLESGFSSALDHKTDPVPAETPRNQGEGNPFYSPLVLSIARQEHVSTAELAGIPGTGVDERVTKNDILAYLAERKNKASLPAPAPATSVNGSSEIIEMDRMRKMISQRMTESRRISAHVTSFIEADMTPVVNWRESVKGDYRKKTGGSITFTPILIEAVAKAIRDYPMINISVDGDKIIRKNDINIGMAVALPDGNLIVPVIHRADQYDLPGLADKVNDLARRARENKLKADDVAGGTYTVSNIGAFSNLMGTPIIVQPQVAIMAFGAIKKKPAVIETPQGDLIGIRSMMFISHSYDHRVVDGSLGGLFLKRVNDYLENFDTQRKIS</sequence>
<evidence type="ECO:0000313" key="11">
    <source>
        <dbReference type="EMBL" id="QRQ99991.1"/>
    </source>
</evidence>
<dbReference type="SUPFAM" id="SSF51230">
    <property type="entry name" value="Single hybrid motif"/>
    <property type="match status" value="1"/>
</dbReference>
<keyword evidence="12" id="KW-1185">Reference proteome</keyword>
<dbReference type="PROSITE" id="PS00189">
    <property type="entry name" value="LIPOYL"/>
    <property type="match status" value="1"/>
</dbReference>
<gene>
    <name evidence="11" type="ORF">HWI92_03190</name>
</gene>
<dbReference type="Gene3D" id="2.40.50.100">
    <property type="match status" value="1"/>
</dbReference>
<dbReference type="InterPro" id="IPR050743">
    <property type="entry name" value="2-oxoacid_DH_E2_comp"/>
</dbReference>
<proteinExistence type="inferred from homology"/>
<keyword evidence="6 7" id="KW-0012">Acyltransferase</keyword>
<feature type="domain" description="Peripheral subunit-binding (PSBD)" evidence="10">
    <location>
        <begin position="137"/>
        <end position="177"/>
    </location>
</feature>
<dbReference type="PANTHER" id="PTHR43178:SF5">
    <property type="entry name" value="LIPOAMIDE ACYLTRANSFERASE COMPONENT OF BRANCHED-CHAIN ALPHA-KETO ACID DEHYDROGENASE COMPLEX, MITOCHONDRIAL"/>
    <property type="match status" value="1"/>
</dbReference>
<evidence type="ECO:0000256" key="8">
    <source>
        <dbReference type="SAM" id="MobiDB-lite"/>
    </source>
</evidence>
<feature type="region of interest" description="Disordered" evidence="8">
    <location>
        <begin position="115"/>
        <end position="135"/>
    </location>
</feature>
<dbReference type="SUPFAM" id="SSF52777">
    <property type="entry name" value="CoA-dependent acyltransferases"/>
    <property type="match status" value="1"/>
</dbReference>
<dbReference type="PANTHER" id="PTHR43178">
    <property type="entry name" value="DIHYDROLIPOAMIDE ACETYLTRANSFERASE COMPONENT OF PYRUVATE DEHYDROGENASE COMPLEX"/>
    <property type="match status" value="1"/>
</dbReference>
<organism evidence="11 12">
    <name type="scientific">Dyadobacter sandarakinus</name>
    <dbReference type="NCBI Taxonomy" id="2747268"/>
    <lineage>
        <taxon>Bacteria</taxon>
        <taxon>Pseudomonadati</taxon>
        <taxon>Bacteroidota</taxon>
        <taxon>Cytophagia</taxon>
        <taxon>Cytophagales</taxon>
        <taxon>Spirosomataceae</taxon>
        <taxon>Dyadobacter</taxon>
    </lineage>
</organism>